<evidence type="ECO:0000313" key="2">
    <source>
        <dbReference type="EMBL" id="KAF2788516.1"/>
    </source>
</evidence>
<protein>
    <submittedName>
        <fullName evidence="2">Uncharacterized protein</fullName>
    </submittedName>
</protein>
<dbReference type="AlphaFoldDB" id="A0A6A6WWN4"/>
<dbReference type="EMBL" id="MU002209">
    <property type="protein sequence ID" value="KAF2788516.1"/>
    <property type="molecule type" value="Genomic_DNA"/>
</dbReference>
<gene>
    <name evidence="2" type="ORF">K505DRAFT_107689</name>
</gene>
<evidence type="ECO:0000256" key="1">
    <source>
        <dbReference type="SAM" id="MobiDB-lite"/>
    </source>
</evidence>
<evidence type="ECO:0000313" key="3">
    <source>
        <dbReference type="Proteomes" id="UP000799757"/>
    </source>
</evidence>
<proteinExistence type="predicted"/>
<reference evidence="2" key="1">
    <citation type="journal article" date="2020" name="Stud. Mycol.">
        <title>101 Dothideomycetes genomes: a test case for predicting lifestyles and emergence of pathogens.</title>
        <authorList>
            <person name="Haridas S."/>
            <person name="Albert R."/>
            <person name="Binder M."/>
            <person name="Bloem J."/>
            <person name="Labutti K."/>
            <person name="Salamov A."/>
            <person name="Andreopoulos B."/>
            <person name="Baker S."/>
            <person name="Barry K."/>
            <person name="Bills G."/>
            <person name="Bluhm B."/>
            <person name="Cannon C."/>
            <person name="Castanera R."/>
            <person name="Culley D."/>
            <person name="Daum C."/>
            <person name="Ezra D."/>
            <person name="Gonzalez J."/>
            <person name="Henrissat B."/>
            <person name="Kuo A."/>
            <person name="Liang C."/>
            <person name="Lipzen A."/>
            <person name="Lutzoni F."/>
            <person name="Magnuson J."/>
            <person name="Mondo S."/>
            <person name="Nolan M."/>
            <person name="Ohm R."/>
            <person name="Pangilinan J."/>
            <person name="Park H.-J."/>
            <person name="Ramirez L."/>
            <person name="Alfaro M."/>
            <person name="Sun H."/>
            <person name="Tritt A."/>
            <person name="Yoshinaga Y."/>
            <person name="Zwiers L.-H."/>
            <person name="Turgeon B."/>
            <person name="Goodwin S."/>
            <person name="Spatafora J."/>
            <person name="Crous P."/>
            <person name="Grigoriev I."/>
        </authorList>
    </citation>
    <scope>NUCLEOTIDE SEQUENCE</scope>
    <source>
        <strain evidence="2">CBS 109.77</strain>
    </source>
</reference>
<dbReference type="Proteomes" id="UP000799757">
    <property type="component" value="Unassembled WGS sequence"/>
</dbReference>
<feature type="region of interest" description="Disordered" evidence="1">
    <location>
        <begin position="98"/>
        <end position="136"/>
    </location>
</feature>
<organism evidence="2 3">
    <name type="scientific">Melanomma pulvis-pyrius CBS 109.77</name>
    <dbReference type="NCBI Taxonomy" id="1314802"/>
    <lineage>
        <taxon>Eukaryota</taxon>
        <taxon>Fungi</taxon>
        <taxon>Dikarya</taxon>
        <taxon>Ascomycota</taxon>
        <taxon>Pezizomycotina</taxon>
        <taxon>Dothideomycetes</taxon>
        <taxon>Pleosporomycetidae</taxon>
        <taxon>Pleosporales</taxon>
        <taxon>Melanommataceae</taxon>
        <taxon>Melanomma</taxon>
    </lineage>
</organism>
<name>A0A6A6WWN4_9PLEO</name>
<accession>A0A6A6WWN4</accession>
<sequence length="165" mass="17867">MCSCSSSSVKLPSAASVVAHSIVVELMSSCGGGRGPFRFLSDLDAEESIDAEDAFSFFTRPSAPLRPSADGRGDFSPGMCMDGRMSFFCLDAGKISSRSTGTPRDTRNRRRIRDRTQSGGWRGGGATSCDHSDRLRSERNMDRTPSWFVVDILGMSLVDGYISSM</sequence>
<keyword evidence="3" id="KW-1185">Reference proteome</keyword>